<dbReference type="AlphaFoldDB" id="A0A4P6DXD5"/>
<gene>
    <name evidence="1" type="ORF">ESN35_08495</name>
</gene>
<name>A0A4P6DXD5_9BIFI</name>
<sequence>MSVGICRICGERKPLTFEHIPPRATGNDHTVKVYTAYREHGDGGLNADAITRSMFGDGDLDDLKYRQSQRGMGVETICRDCNSYLGVNYVQPFVGLFDDVRQSATNVLAEIGGRKGQAVGLDLRGFPPLAFFKQVVSNFCATADGMLDCKDFLLDRENTDFPERYRLHMFIVPDLGAYKLMTGWMAYLFKGGGACCLACVEYPPFGFVLYDRGRSSSLPDRAGDITELSRCPWGYRPEGMTLCLPVVDAGDRQPYLWGRYPDAV</sequence>
<dbReference type="RefSeq" id="WP_129237923.1">
    <property type="nucleotide sequence ID" value="NZ_CP035464.1"/>
</dbReference>
<accession>A0A4P6DXD5</accession>
<reference evidence="1 2" key="1">
    <citation type="submission" date="2019-01" db="EMBL/GenBank/DDBJ databases">
        <title>Complete genome sequence of Bifidobacterium gallinarum CACC 514.</title>
        <authorList>
            <person name="Jung M."/>
        </authorList>
    </citation>
    <scope>NUCLEOTIDE SEQUENCE [LARGE SCALE GENOMIC DNA]</scope>
    <source>
        <strain evidence="1 2">CACC 514</strain>
    </source>
</reference>
<evidence type="ECO:0000313" key="2">
    <source>
        <dbReference type="Proteomes" id="UP000293589"/>
    </source>
</evidence>
<proteinExistence type="predicted"/>
<dbReference type="KEGG" id="bgx:ESN35_08495"/>
<dbReference type="Proteomes" id="UP000293589">
    <property type="component" value="Chromosome"/>
</dbReference>
<evidence type="ECO:0000313" key="1">
    <source>
        <dbReference type="EMBL" id="QAY33440.1"/>
    </source>
</evidence>
<evidence type="ECO:0008006" key="3">
    <source>
        <dbReference type="Google" id="ProtNLM"/>
    </source>
</evidence>
<protein>
    <recommendedName>
        <fullName evidence="3">HNH endonuclease</fullName>
    </recommendedName>
</protein>
<dbReference type="EMBL" id="CP035464">
    <property type="protein sequence ID" value="QAY33440.1"/>
    <property type="molecule type" value="Genomic_DNA"/>
</dbReference>
<organism evidence="1 2">
    <name type="scientific">Bifidobacterium pullorum subsp. gallinarum</name>
    <dbReference type="NCBI Taxonomy" id="78344"/>
    <lineage>
        <taxon>Bacteria</taxon>
        <taxon>Bacillati</taxon>
        <taxon>Actinomycetota</taxon>
        <taxon>Actinomycetes</taxon>
        <taxon>Bifidobacteriales</taxon>
        <taxon>Bifidobacteriaceae</taxon>
        <taxon>Bifidobacterium</taxon>
    </lineage>
</organism>